<dbReference type="InterPro" id="IPR036465">
    <property type="entry name" value="vWFA_dom_sf"/>
</dbReference>
<evidence type="ECO:0000256" key="1">
    <source>
        <dbReference type="SAM" id="MobiDB-lite"/>
    </source>
</evidence>
<gene>
    <name evidence="4" type="ORF">EDC57_2218</name>
</gene>
<dbReference type="Pfam" id="PF13203">
    <property type="entry name" value="DUF2201_N"/>
    <property type="match status" value="1"/>
</dbReference>
<dbReference type="AlphaFoldDB" id="A0A3N1XTH6"/>
<dbReference type="InterPro" id="IPR018698">
    <property type="entry name" value="VWA-like_dom"/>
</dbReference>
<dbReference type="PANTHER" id="PTHR38730:SF1">
    <property type="entry name" value="SLL7028 PROTEIN"/>
    <property type="match status" value="1"/>
</dbReference>
<feature type="domain" description="Putative metallopeptidase" evidence="3">
    <location>
        <begin position="5"/>
        <end position="240"/>
    </location>
</feature>
<evidence type="ECO:0000259" key="2">
    <source>
        <dbReference type="Pfam" id="PF09967"/>
    </source>
</evidence>
<proteinExistence type="predicted"/>
<name>A0A3N1XTH6_9GAMM</name>
<evidence type="ECO:0000313" key="5">
    <source>
        <dbReference type="Proteomes" id="UP000276634"/>
    </source>
</evidence>
<dbReference type="InterPro" id="IPR025154">
    <property type="entry name" value="Put_metallopeptidase_dom"/>
</dbReference>
<comment type="caution">
    <text evidence="4">The sequence shown here is derived from an EMBL/GenBank/DDBJ whole genome shotgun (WGS) entry which is preliminary data.</text>
</comment>
<dbReference type="SUPFAM" id="SSF53300">
    <property type="entry name" value="vWA-like"/>
    <property type="match status" value="1"/>
</dbReference>
<keyword evidence="5" id="KW-1185">Reference proteome</keyword>
<evidence type="ECO:0000313" key="4">
    <source>
        <dbReference type="EMBL" id="ROR29548.1"/>
    </source>
</evidence>
<dbReference type="Pfam" id="PF09967">
    <property type="entry name" value="DUF2201"/>
    <property type="match status" value="1"/>
</dbReference>
<dbReference type="EMBL" id="RJVI01000003">
    <property type="protein sequence ID" value="ROR29548.1"/>
    <property type="molecule type" value="Genomic_DNA"/>
</dbReference>
<reference evidence="4 5" key="1">
    <citation type="submission" date="2018-11" db="EMBL/GenBank/DDBJ databases">
        <title>Genomic Encyclopedia of Type Strains, Phase IV (KMG-IV): sequencing the most valuable type-strain genomes for metagenomic binning, comparative biology and taxonomic classification.</title>
        <authorList>
            <person name="Goeker M."/>
        </authorList>
    </citation>
    <scope>NUCLEOTIDE SEQUENCE [LARGE SCALE GENOMIC DNA]</scope>
    <source>
        <strain evidence="4 5">DSM 100275</strain>
    </source>
</reference>
<feature type="region of interest" description="Disordered" evidence="1">
    <location>
        <begin position="144"/>
        <end position="172"/>
    </location>
</feature>
<protein>
    <submittedName>
        <fullName evidence="4">Putative metal-dependent peptidase</fullName>
    </submittedName>
</protein>
<accession>A0A3N1XTH6</accession>
<feature type="compositionally biased region" description="Gly residues" evidence="1">
    <location>
        <begin position="154"/>
        <end position="163"/>
    </location>
</feature>
<dbReference type="Proteomes" id="UP000276634">
    <property type="component" value="Unassembled WGS sequence"/>
</dbReference>
<evidence type="ECO:0000259" key="3">
    <source>
        <dbReference type="Pfam" id="PF13203"/>
    </source>
</evidence>
<dbReference type="RefSeq" id="WP_245995275.1">
    <property type="nucleotide sequence ID" value="NZ_RJVI01000003.1"/>
</dbReference>
<feature type="domain" description="VWA-like" evidence="2">
    <location>
        <begin position="255"/>
        <end position="379"/>
    </location>
</feature>
<sequence>MAGAESRLRAARARLLVERPFLGALAMRLPLVEAPWCRSTGTDARRLYYNPDYVARLGLGQLEFVLAHEALHCALQHFARRGARRRRRWDLACDFAVNGLLLEEGLEPPPGVVALEAFRGLAAEEIYPCLEDEEGELLDEHLYEPGEPRAAGGRHAGGEGAGGPPRAPQGQAREALAAEWRRHAAAALEQARAAGRTGGAALRALASNLAPRLPWRTLLARHMGALARHDYGYERPSRREGEFALPTLGARTVDLVVALDTSASIAAETLAAFVAELDAIKGPLRARVTLLACDAALAPGGPWVFEPWEALRLPRGVRGGGGTDFRPVFAWVAARAQRPDALVYLTDARGRFPARPPAYPVIWVVQGPAGVPWGERIQLHA</sequence>
<organism evidence="4 5">
    <name type="scientific">Inmirania thermothiophila</name>
    <dbReference type="NCBI Taxonomy" id="1750597"/>
    <lineage>
        <taxon>Bacteria</taxon>
        <taxon>Pseudomonadati</taxon>
        <taxon>Pseudomonadota</taxon>
        <taxon>Gammaproteobacteria</taxon>
        <taxon>Chromatiales</taxon>
        <taxon>Ectothiorhodospiraceae</taxon>
        <taxon>Inmirania</taxon>
    </lineage>
</organism>
<dbReference type="PANTHER" id="PTHR38730">
    <property type="entry name" value="SLL7028 PROTEIN"/>
    <property type="match status" value="1"/>
</dbReference>